<dbReference type="InterPro" id="IPR008758">
    <property type="entry name" value="Peptidase_S28"/>
</dbReference>
<evidence type="ECO:0000256" key="4">
    <source>
        <dbReference type="ARBA" id="ARBA00022801"/>
    </source>
</evidence>
<keyword evidence="7" id="KW-1133">Transmembrane helix</keyword>
<evidence type="ECO:0000313" key="10">
    <source>
        <dbReference type="Proteomes" id="UP001201812"/>
    </source>
</evidence>
<proteinExistence type="inferred from homology"/>
<dbReference type="SUPFAM" id="SSF53474">
    <property type="entry name" value="alpha/beta-Hydrolases"/>
    <property type="match status" value="1"/>
</dbReference>
<dbReference type="InterPro" id="IPR029058">
    <property type="entry name" value="AB_hydrolase_fold"/>
</dbReference>
<feature type="chain" id="PRO_5042288873" evidence="8">
    <location>
        <begin position="26"/>
        <end position="649"/>
    </location>
</feature>
<dbReference type="Gene3D" id="3.40.50.1820">
    <property type="entry name" value="alpha/beta hydrolase"/>
    <property type="match status" value="1"/>
</dbReference>
<dbReference type="PANTHER" id="PTHR11010">
    <property type="entry name" value="PROTEASE S28 PRO-X CARBOXYPEPTIDASE-RELATED"/>
    <property type="match status" value="1"/>
</dbReference>
<comment type="similarity">
    <text evidence="1">Belongs to the peptidase S28 family.</text>
</comment>
<gene>
    <name evidence="9" type="ORF">DdX_08533</name>
</gene>
<keyword evidence="3 8" id="KW-0732">Signal</keyword>
<dbReference type="GO" id="GO:0008239">
    <property type="term" value="F:dipeptidyl-peptidase activity"/>
    <property type="evidence" value="ECO:0007669"/>
    <property type="project" value="TreeGrafter"/>
</dbReference>
<dbReference type="Gene3D" id="1.20.120.980">
    <property type="entry name" value="Serine carboxypeptidase S28, SKS domain"/>
    <property type="match status" value="1"/>
</dbReference>
<dbReference type="GO" id="GO:0004180">
    <property type="term" value="F:carboxypeptidase activity"/>
    <property type="evidence" value="ECO:0007669"/>
    <property type="project" value="UniProtKB-KW"/>
</dbReference>
<keyword evidence="2" id="KW-0645">Protease</keyword>
<evidence type="ECO:0000256" key="1">
    <source>
        <dbReference type="ARBA" id="ARBA00011079"/>
    </source>
</evidence>
<evidence type="ECO:0000256" key="5">
    <source>
        <dbReference type="ARBA" id="ARBA00023180"/>
    </source>
</evidence>
<dbReference type="PANTHER" id="PTHR11010:SF104">
    <property type="entry name" value="SERINE PROTEASE PCP-1-RELATED"/>
    <property type="match status" value="1"/>
</dbReference>
<comment type="caution">
    <text evidence="9">The sequence shown here is derived from an EMBL/GenBank/DDBJ whole genome shotgun (WGS) entry which is preliminary data.</text>
</comment>
<keyword evidence="7" id="KW-0472">Membrane</keyword>
<dbReference type="GO" id="GO:0006508">
    <property type="term" value="P:proteolysis"/>
    <property type="evidence" value="ECO:0007669"/>
    <property type="project" value="UniProtKB-KW"/>
</dbReference>
<keyword evidence="10" id="KW-1185">Reference proteome</keyword>
<dbReference type="AlphaFoldDB" id="A0AAD4R3Z4"/>
<evidence type="ECO:0000256" key="6">
    <source>
        <dbReference type="SAM" id="MobiDB-lite"/>
    </source>
</evidence>
<keyword evidence="9" id="KW-0121">Carboxypeptidase</keyword>
<name>A0AAD4R3Z4_9BILA</name>
<evidence type="ECO:0000256" key="7">
    <source>
        <dbReference type="SAM" id="Phobius"/>
    </source>
</evidence>
<evidence type="ECO:0000313" key="9">
    <source>
        <dbReference type="EMBL" id="KAI1714438.1"/>
    </source>
</evidence>
<dbReference type="EMBL" id="JAKKPZ010000013">
    <property type="protein sequence ID" value="KAI1714438.1"/>
    <property type="molecule type" value="Genomic_DNA"/>
</dbReference>
<accession>A0AAD4R3Z4</accession>
<protein>
    <submittedName>
        <fullName evidence="9">Serine carboxypeptidase s28 domain-containing protein</fullName>
    </submittedName>
</protein>
<feature type="transmembrane region" description="Helical" evidence="7">
    <location>
        <begin position="628"/>
        <end position="647"/>
    </location>
</feature>
<dbReference type="GO" id="GO:0070008">
    <property type="term" value="F:serine-type exopeptidase activity"/>
    <property type="evidence" value="ECO:0007669"/>
    <property type="project" value="InterPro"/>
</dbReference>
<evidence type="ECO:0000256" key="8">
    <source>
        <dbReference type="SAM" id="SignalP"/>
    </source>
</evidence>
<evidence type="ECO:0000256" key="2">
    <source>
        <dbReference type="ARBA" id="ARBA00022670"/>
    </source>
</evidence>
<organism evidence="9 10">
    <name type="scientific">Ditylenchus destructor</name>
    <dbReference type="NCBI Taxonomy" id="166010"/>
    <lineage>
        <taxon>Eukaryota</taxon>
        <taxon>Metazoa</taxon>
        <taxon>Ecdysozoa</taxon>
        <taxon>Nematoda</taxon>
        <taxon>Chromadorea</taxon>
        <taxon>Rhabditida</taxon>
        <taxon>Tylenchina</taxon>
        <taxon>Tylenchomorpha</taxon>
        <taxon>Sphaerularioidea</taxon>
        <taxon>Anguinidae</taxon>
        <taxon>Anguininae</taxon>
        <taxon>Ditylenchus</taxon>
    </lineage>
</organism>
<feature type="region of interest" description="Disordered" evidence="6">
    <location>
        <begin position="594"/>
        <end position="620"/>
    </location>
</feature>
<feature type="compositionally biased region" description="Low complexity" evidence="6">
    <location>
        <begin position="605"/>
        <end position="620"/>
    </location>
</feature>
<keyword evidence="7" id="KW-0812">Transmembrane</keyword>
<keyword evidence="5" id="KW-0325">Glycoprotein</keyword>
<reference evidence="9" key="1">
    <citation type="submission" date="2022-01" db="EMBL/GenBank/DDBJ databases">
        <title>Genome Sequence Resource for Two Populations of Ditylenchus destructor, the Migratory Endoparasitic Phytonematode.</title>
        <authorList>
            <person name="Zhang H."/>
            <person name="Lin R."/>
            <person name="Xie B."/>
        </authorList>
    </citation>
    <scope>NUCLEOTIDE SEQUENCE</scope>
    <source>
        <strain evidence="9">BazhouSP</strain>
    </source>
</reference>
<dbReference type="InterPro" id="IPR042269">
    <property type="entry name" value="Ser_carbopepase_S28_SKS"/>
</dbReference>
<dbReference type="Proteomes" id="UP001201812">
    <property type="component" value="Unassembled WGS sequence"/>
</dbReference>
<feature type="signal peptide" evidence="8">
    <location>
        <begin position="1"/>
        <end position="25"/>
    </location>
</feature>
<dbReference type="Pfam" id="PF05577">
    <property type="entry name" value="Peptidase_S28"/>
    <property type="match status" value="1"/>
</dbReference>
<keyword evidence="4" id="KW-0378">Hydrolase</keyword>
<sequence length="649" mass="72406">MAVFKSESSALFLFIGFCLLGISTALEAKDGKMIETSDEIPIDKGDTASLKFKLRYYYNNVNYKEGGPLFLYLGGQQKLEDIDSEEVRVVEELANKFEGRFVALEHRFYGDSTIVPKTDTANFATQFTDLTKLAQLDLNKVLDDIEAVLPKLSKDMKPMAPLFLFGTGYSGLVAMLYNLRHANTDKAPNGTWISSAPLREFVEFDKLNTAHESRYDSELTTLFTSDTFGCKYTAISQAFTAIDNYLSVGDTTETTSDADKAKKTALLTNLVGSNVARASDLNTNVAEKGKILKVNIVQLIRDLAAHNFPFDHQARIHQKSRNIPASPVKKFCDKLKTDATNDEGRIKNLREGLVAALSLELDSTKNGADSNEPLCVRDDVAKSFQCLLKSMWENKGLSDNELKAKYWQSCTQVVFEKCAGRAVNYYKDFFYEQCKSTVADSDYRYQKCIDTMGKLGIAGYEAKHFQPTFIKDKFGMNVDKIQKVIFSSGKYDQYQSANYLESVPARQIYAYDIPETTTALDYNPPHTCDLPALSEARTQIGNIIQCWFQPGKDGVKDRCEKKMPTAPLSDKKRDSSQTTCDVVIDKFPWATIDYKDKPVDPPATKPTDAPATQPTQATTPADSGITNFVSSFVLFLNLLLSFIVVGLTM</sequence>
<evidence type="ECO:0000256" key="3">
    <source>
        <dbReference type="ARBA" id="ARBA00022729"/>
    </source>
</evidence>